<dbReference type="AlphaFoldDB" id="A0AA95KEX7"/>
<dbReference type="SUPFAM" id="SSF51261">
    <property type="entry name" value="Duplicated hybrid motif"/>
    <property type="match status" value="1"/>
</dbReference>
<dbReference type="InterPro" id="IPR050570">
    <property type="entry name" value="Cell_wall_metabolism_enzyme"/>
</dbReference>
<feature type="coiled-coil region" evidence="1">
    <location>
        <begin position="25"/>
        <end position="94"/>
    </location>
</feature>
<name>A0AA95KEX7_9GAMM</name>
<reference evidence="4" key="2">
    <citation type="submission" date="2023-04" db="EMBL/GenBank/DDBJ databases">
        <authorList>
            <person name="Beletskiy A.V."/>
            <person name="Mardanov A.V."/>
            <person name="Ravin N.V."/>
        </authorList>
    </citation>
    <scope>NUCLEOTIDE SEQUENCE</scope>
    <source>
        <strain evidence="4">GKL-01</strain>
    </source>
</reference>
<sequence>MKYYYSILCLTLIGAAGYAADLEKQQQLQQEIHQLSNTLETQTANSNTLEAEVTRLEKQLGNIDKQVYQTERKIETTQQRLRDTNQKKIKLEVDLNTQKTGLSQQLQAMYAAGEQSYLRLLLKQDEPSDISRTFHYFKYLNENRVKRITDVKQTLRKVEKSQVDITQNQQALNALTADLSKQKANLESTLSARSSALEKLNTDISTKQKRLTALEQAEAALQNVLGRLAENQASNQPLEPSSMTSNTTPLTQGLNVQTTENVKYSARSPFSNLKGKLAWPVNGRILYPYNSRRNEKQRWTGVVIEASGGSKVKAIAKGRVVFSGWMNGYGYLVILDHDGKYMSLYGYNRAVYKREGETVKANDTIAAVGNSGGQNINALYFEIRQFTTPQNPANWCR</sequence>
<dbReference type="PANTHER" id="PTHR21666">
    <property type="entry name" value="PEPTIDASE-RELATED"/>
    <property type="match status" value="1"/>
</dbReference>
<evidence type="ECO:0000256" key="1">
    <source>
        <dbReference type="SAM" id="Coils"/>
    </source>
</evidence>
<protein>
    <submittedName>
        <fullName evidence="4">Peptidoglycan DD-metalloendopeptidase family protein</fullName>
    </submittedName>
</protein>
<dbReference type="InterPro" id="IPR016047">
    <property type="entry name" value="M23ase_b-sheet_dom"/>
</dbReference>
<keyword evidence="1" id="KW-0175">Coiled coil</keyword>
<dbReference type="KEGG" id="tdu:QJT80_02170"/>
<dbReference type="PANTHER" id="PTHR21666:SF270">
    <property type="entry name" value="MUREIN HYDROLASE ACTIVATOR ENVC"/>
    <property type="match status" value="1"/>
</dbReference>
<accession>A0AA95KEX7</accession>
<feature type="coiled-coil region" evidence="1">
    <location>
        <begin position="197"/>
        <end position="234"/>
    </location>
</feature>
<feature type="chain" id="PRO_5041678058" evidence="2">
    <location>
        <begin position="20"/>
        <end position="397"/>
    </location>
</feature>
<dbReference type="Gene3D" id="2.70.70.10">
    <property type="entry name" value="Glucose Permease (Domain IIA)"/>
    <property type="match status" value="1"/>
</dbReference>
<dbReference type="Gene3D" id="6.10.250.3150">
    <property type="match status" value="1"/>
</dbReference>
<reference evidence="4" key="1">
    <citation type="journal article" date="2023" name="Int. J. Mol. Sci.">
        <title>Metagenomics Revealed a New Genus 'Candidatus Thiocaldithrix dubininis' gen. nov., sp. nov. and a New Species 'Candidatus Thiothrix putei' sp. nov. in the Family Thiotrichaceae, Some Members of Which Have Traits of Both Na+- and H+-Motive Energetics.</title>
        <authorList>
            <person name="Ravin N.V."/>
            <person name="Muntyan M.S."/>
            <person name="Smolyakov D.D."/>
            <person name="Rudenko T.S."/>
            <person name="Beletsky A.V."/>
            <person name="Mardanov A.V."/>
            <person name="Grabovich M.Y."/>
        </authorList>
    </citation>
    <scope>NUCLEOTIDE SEQUENCE</scope>
    <source>
        <strain evidence="4">GKL-01</strain>
    </source>
</reference>
<dbReference type="FunFam" id="2.70.70.10:FF:000003">
    <property type="entry name" value="Murein hydrolase activator EnvC"/>
    <property type="match status" value="1"/>
</dbReference>
<dbReference type="CDD" id="cd12797">
    <property type="entry name" value="M23_peptidase"/>
    <property type="match status" value="1"/>
</dbReference>
<dbReference type="InterPro" id="IPR011055">
    <property type="entry name" value="Dup_hybrid_motif"/>
</dbReference>
<dbReference type="GO" id="GO:0004222">
    <property type="term" value="F:metalloendopeptidase activity"/>
    <property type="evidence" value="ECO:0007669"/>
    <property type="project" value="TreeGrafter"/>
</dbReference>
<keyword evidence="2" id="KW-0732">Signal</keyword>
<proteinExistence type="predicted"/>
<gene>
    <name evidence="4" type="ORF">QJT80_02170</name>
</gene>
<evidence type="ECO:0000313" key="4">
    <source>
        <dbReference type="EMBL" id="WGZ91289.1"/>
    </source>
</evidence>
<dbReference type="EMBL" id="CP124755">
    <property type="protein sequence ID" value="WGZ91289.1"/>
    <property type="molecule type" value="Genomic_DNA"/>
</dbReference>
<dbReference type="Proteomes" id="UP001300672">
    <property type="component" value="Chromosome"/>
</dbReference>
<evidence type="ECO:0000256" key="2">
    <source>
        <dbReference type="SAM" id="SignalP"/>
    </source>
</evidence>
<evidence type="ECO:0000259" key="3">
    <source>
        <dbReference type="Pfam" id="PF01551"/>
    </source>
</evidence>
<dbReference type="Pfam" id="PF01551">
    <property type="entry name" value="Peptidase_M23"/>
    <property type="match status" value="1"/>
</dbReference>
<feature type="signal peptide" evidence="2">
    <location>
        <begin position="1"/>
        <end position="19"/>
    </location>
</feature>
<feature type="domain" description="M23ase beta-sheet core" evidence="3">
    <location>
        <begin position="298"/>
        <end position="392"/>
    </location>
</feature>
<organism evidence="4">
    <name type="scientific">Candidatus Thiocaldithrix dubininis</name>
    <dbReference type="NCBI Taxonomy" id="3080823"/>
    <lineage>
        <taxon>Bacteria</taxon>
        <taxon>Pseudomonadati</taxon>
        <taxon>Pseudomonadota</taxon>
        <taxon>Gammaproteobacteria</taxon>
        <taxon>Thiotrichales</taxon>
        <taxon>Thiotrichaceae</taxon>
        <taxon>Candidatus Thiocaldithrix</taxon>
    </lineage>
</organism>